<sequence>MSEMEVQELGDKLLSIRGFVFPESNKNSLTPEYMEQLKTFQIRDDDVYVVTFPKSGTIWTQRIITLLYENELNESGDQTSYDLMPWLEFPNEGEDHSIRRSPRLFCSHLFENLVPEGLKERGKIIYVSRNPKDIMVSYFHFTRFMKILANAETYNEMMEKFFSGRMVGGCWFDHIKGWYTNKDKYNILFLSYEEMIRDLRGAVVKICEFLGKNVSDDFINSVVEKSSFNYMKSDPKANYKSLPDDIVDHGQGAFLRKVSVMAARGVLLLVLLSGAAYILDSVVAELQKDPARRFIYVETAFFYRWWKHQTQNTQNIVTQLVEQGRLEFVNGGWCMSDEASTHYSAVIDQMTLGLRFLNQTFGDCARPRVAWHIDPFGHAREHASMFAQMGYDGLFFGRLDYQDKARRIKMREMEMVWRASESLEPPTADLFTGVLPNGYNPPSGFCWDQSCTDAPVQDDPTLEDYNVDQLVDTFINISYTQTCNQLEVLAGPKSTNGPFGEGTSDTLKRAMAVAQHHDAVSGTEKQHVANDYAKRLATGSAHCQVLVSNALAFLSGSDVPRVFCENLNISVCPLSEGNKQFLLNVYNPLARAVIWSLHLPVNGTLYNVTNSDGTPVDNQVIPVSKATQDLRRDRSSAQFELVFQVQAPPMGFNTYSITLLQKSPAPPPPQPGAPPSIQNKYLKVTFDTQTGLLSGLINLETKQAIKLTQNFYWYNASVGNWDSLQTSGAYIFRPNSSTPLTINTKPEVNTVQNSVVQEVRQQFSPWMSQVVRLYTESKHLELEWTAGPIPVNDGFGKEVITRLDSSIESEGYFYTDSNGREILQRRKDYRPTWDLKQTEPIAGNYYPINTRAFIRDEQNQMTVVTDRSQGISSIYNGSLEIMVHRRLLRDDYRGVGEPLSEPGDYDDGLAVRGRFLLALTPPSTAADTHRPLGQEMVFQPTLSFQQGATHSTTLQFSGLSSALPPAVHVLTLSQWDQDSVLLRLEHQYERSESHAYSPPITVSLQKMFSTLDIVGVSEMSLGANQWKEDMKRMQFKANSEHVEPLRERGRDPSPWEITLKPMEIRTFLLRLRRE</sequence>
<evidence type="ECO:0000256" key="5">
    <source>
        <dbReference type="ARBA" id="ARBA00022801"/>
    </source>
</evidence>
<comment type="catalytic activity">
    <reaction evidence="1">
        <text>Hydrolysis of terminal, non-reducing alpha-D-mannose residues in alpha-D-mannosides.</text>
        <dbReference type="EC" id="3.2.1.24"/>
    </reaction>
</comment>
<evidence type="ECO:0000256" key="3">
    <source>
        <dbReference type="ARBA" id="ARBA00022723"/>
    </source>
</evidence>
<dbReference type="InterPro" id="IPR015341">
    <property type="entry name" value="Glyco_hydro_38_cen"/>
</dbReference>
<keyword evidence="5 10" id="KW-0378">Hydrolase</keyword>
<evidence type="ECO:0000256" key="9">
    <source>
        <dbReference type="ARBA" id="ARBA00023295"/>
    </source>
</evidence>
<evidence type="ECO:0000256" key="4">
    <source>
        <dbReference type="ARBA" id="ARBA00022729"/>
    </source>
</evidence>
<dbReference type="FunFam" id="1.20.1270.50:FF:000003">
    <property type="entry name" value="Alpha-mannosidase"/>
    <property type="match status" value="1"/>
</dbReference>
<dbReference type="Pfam" id="PF01074">
    <property type="entry name" value="Glyco_hydro_38N"/>
    <property type="match status" value="1"/>
</dbReference>
<dbReference type="SUPFAM" id="SSF88688">
    <property type="entry name" value="Families 57/38 glycoside transferase middle domain"/>
    <property type="match status" value="1"/>
</dbReference>
<feature type="domain" description="Glycoside hydrolase family 38 central" evidence="11">
    <location>
        <begin position="472"/>
        <end position="536"/>
    </location>
</feature>
<dbReference type="GO" id="GO:0005764">
    <property type="term" value="C:lysosome"/>
    <property type="evidence" value="ECO:0007669"/>
    <property type="project" value="TreeGrafter"/>
</dbReference>
<dbReference type="GO" id="GO:0046872">
    <property type="term" value="F:metal ion binding"/>
    <property type="evidence" value="ECO:0007669"/>
    <property type="project" value="UniProtKB-KW"/>
</dbReference>
<dbReference type="AlphaFoldDB" id="A0A8T0A8C5"/>
<gene>
    <name evidence="12" type="ORF">HF521_014196</name>
</gene>
<proteinExistence type="inferred from homology"/>
<evidence type="ECO:0000313" key="13">
    <source>
        <dbReference type="Proteomes" id="UP000606274"/>
    </source>
</evidence>
<dbReference type="Pfam" id="PF17677">
    <property type="entry name" value="Glyco_hydro38C2"/>
    <property type="match status" value="1"/>
</dbReference>
<dbReference type="EC" id="3.2.1.-" evidence="10"/>
<evidence type="ECO:0000256" key="1">
    <source>
        <dbReference type="ARBA" id="ARBA00000365"/>
    </source>
</evidence>
<evidence type="ECO:0000259" key="11">
    <source>
        <dbReference type="SMART" id="SM00872"/>
    </source>
</evidence>
<dbReference type="InterPro" id="IPR013780">
    <property type="entry name" value="Glyco_hydro_b"/>
</dbReference>
<dbReference type="SUPFAM" id="SSF74650">
    <property type="entry name" value="Galactose mutarotase-like"/>
    <property type="match status" value="1"/>
</dbReference>
<dbReference type="Pfam" id="PF07748">
    <property type="entry name" value="Glyco_hydro_38C"/>
    <property type="match status" value="1"/>
</dbReference>
<dbReference type="GO" id="GO:0004559">
    <property type="term" value="F:alpha-mannosidase activity"/>
    <property type="evidence" value="ECO:0007669"/>
    <property type="project" value="UniProtKB-EC"/>
</dbReference>
<keyword evidence="3 10" id="KW-0479">Metal-binding</keyword>
<dbReference type="GO" id="GO:0030246">
    <property type="term" value="F:carbohydrate binding"/>
    <property type="evidence" value="ECO:0007669"/>
    <property type="project" value="InterPro"/>
</dbReference>
<dbReference type="InterPro" id="IPR000602">
    <property type="entry name" value="Glyco_hydro_38_N"/>
</dbReference>
<dbReference type="GO" id="GO:0008146">
    <property type="term" value="F:sulfotransferase activity"/>
    <property type="evidence" value="ECO:0007669"/>
    <property type="project" value="InterPro"/>
</dbReference>
<dbReference type="InterPro" id="IPR027291">
    <property type="entry name" value="Glyco_hydro_38_N_sf"/>
</dbReference>
<dbReference type="FunFam" id="2.60.40.1180:FF:000018">
    <property type="entry name" value="Alpha-mannosidase"/>
    <property type="match status" value="1"/>
</dbReference>
<dbReference type="InterPro" id="IPR050843">
    <property type="entry name" value="Glycosyl_Hydrlase_38"/>
</dbReference>
<protein>
    <recommendedName>
        <fullName evidence="10">Alpha-mannosidase</fullName>
        <ecNumber evidence="10">3.2.1.-</ecNumber>
    </recommendedName>
</protein>
<evidence type="ECO:0000256" key="7">
    <source>
        <dbReference type="ARBA" id="ARBA00023157"/>
    </source>
</evidence>
<dbReference type="Gene3D" id="3.20.110.10">
    <property type="entry name" value="Glycoside hydrolase 38, N terminal domain"/>
    <property type="match status" value="1"/>
</dbReference>
<keyword evidence="13" id="KW-1185">Reference proteome</keyword>
<dbReference type="InterPro" id="IPR011330">
    <property type="entry name" value="Glyco_hydro/deAcase_b/a-brl"/>
</dbReference>
<dbReference type="GO" id="GO:0006013">
    <property type="term" value="P:mannose metabolic process"/>
    <property type="evidence" value="ECO:0007669"/>
    <property type="project" value="InterPro"/>
</dbReference>
<comment type="similarity">
    <text evidence="2 10">Belongs to the glycosyl hydrolase 38 family.</text>
</comment>
<dbReference type="PANTHER" id="PTHR11607">
    <property type="entry name" value="ALPHA-MANNOSIDASE"/>
    <property type="match status" value="1"/>
</dbReference>
<name>A0A8T0A8C5_SILME</name>
<keyword evidence="9 10" id="KW-0326">Glycosidase</keyword>
<dbReference type="EMBL" id="JABFDY010000026">
    <property type="protein sequence ID" value="KAF7688190.1"/>
    <property type="molecule type" value="Genomic_DNA"/>
</dbReference>
<accession>A0A8T0A8C5</accession>
<dbReference type="Gene3D" id="3.40.50.300">
    <property type="entry name" value="P-loop containing nucleotide triphosphate hydrolases"/>
    <property type="match status" value="1"/>
</dbReference>
<dbReference type="Pfam" id="PF00685">
    <property type="entry name" value="Sulfotransfer_1"/>
    <property type="match status" value="1"/>
</dbReference>
<dbReference type="InterPro" id="IPR041147">
    <property type="entry name" value="GH38_C"/>
</dbReference>
<evidence type="ECO:0000313" key="12">
    <source>
        <dbReference type="EMBL" id="KAF7688190.1"/>
    </source>
</evidence>
<comment type="caution">
    <text evidence="12">The sequence shown here is derived from an EMBL/GenBank/DDBJ whole genome shotgun (WGS) entry which is preliminary data.</text>
</comment>
<keyword evidence="6 10" id="KW-0862">Zinc</keyword>
<dbReference type="InterPro" id="IPR037094">
    <property type="entry name" value="Glyco_hydro_38_cen_sf"/>
</dbReference>
<dbReference type="Gene3D" id="2.60.40.1360">
    <property type="match status" value="1"/>
</dbReference>
<dbReference type="InterPro" id="IPR011013">
    <property type="entry name" value="Gal_mutarotase_sf_dom"/>
</dbReference>
<dbReference type="Pfam" id="PF09261">
    <property type="entry name" value="Alpha-mann_mid"/>
    <property type="match status" value="1"/>
</dbReference>
<keyword evidence="8" id="KW-0325">Glycoprotein</keyword>
<dbReference type="SUPFAM" id="SSF52540">
    <property type="entry name" value="P-loop containing nucleoside triphosphate hydrolases"/>
    <property type="match status" value="1"/>
</dbReference>
<keyword evidence="7" id="KW-1015">Disulfide bond</keyword>
<comment type="cofactor">
    <cofactor evidence="10">
        <name>Zn(2+)</name>
        <dbReference type="ChEBI" id="CHEBI:29105"/>
    </cofactor>
    <text evidence="10">Binds 1 zinc ion per subunit.</text>
</comment>
<evidence type="ECO:0000256" key="10">
    <source>
        <dbReference type="RuleBase" id="RU361199"/>
    </source>
</evidence>
<dbReference type="Gene3D" id="2.60.40.1180">
    <property type="entry name" value="Golgi alpha-mannosidase II"/>
    <property type="match status" value="1"/>
</dbReference>
<dbReference type="FunFam" id="2.70.98.30:FF:000003">
    <property type="entry name" value="Alpha-mannosidase"/>
    <property type="match status" value="1"/>
</dbReference>
<evidence type="ECO:0000256" key="8">
    <source>
        <dbReference type="ARBA" id="ARBA00023180"/>
    </source>
</evidence>
<dbReference type="InterPro" id="IPR028995">
    <property type="entry name" value="Glyco_hydro_57/38_cen_sf"/>
</dbReference>
<organism evidence="12 13">
    <name type="scientific">Silurus meridionalis</name>
    <name type="common">Southern catfish</name>
    <name type="synonym">Silurus soldatovi meridionalis</name>
    <dbReference type="NCBI Taxonomy" id="175797"/>
    <lineage>
        <taxon>Eukaryota</taxon>
        <taxon>Metazoa</taxon>
        <taxon>Chordata</taxon>
        <taxon>Craniata</taxon>
        <taxon>Vertebrata</taxon>
        <taxon>Euteleostomi</taxon>
        <taxon>Actinopterygii</taxon>
        <taxon>Neopterygii</taxon>
        <taxon>Teleostei</taxon>
        <taxon>Ostariophysi</taxon>
        <taxon>Siluriformes</taxon>
        <taxon>Siluridae</taxon>
        <taxon>Silurus</taxon>
    </lineage>
</organism>
<dbReference type="Gene3D" id="2.70.98.30">
    <property type="entry name" value="Golgi alpha-mannosidase II, domain 4"/>
    <property type="match status" value="1"/>
</dbReference>
<dbReference type="InterPro" id="IPR011682">
    <property type="entry name" value="Glyco_hydro_38_C"/>
</dbReference>
<dbReference type="CDD" id="cd10810">
    <property type="entry name" value="GH38N_AMII_LAM_like"/>
    <property type="match status" value="1"/>
</dbReference>
<dbReference type="Gene3D" id="1.20.1270.50">
    <property type="entry name" value="Glycoside hydrolase family 38, central domain"/>
    <property type="match status" value="1"/>
</dbReference>
<keyword evidence="4" id="KW-0732">Signal</keyword>
<evidence type="ECO:0000256" key="6">
    <source>
        <dbReference type="ARBA" id="ARBA00022833"/>
    </source>
</evidence>
<evidence type="ECO:0000256" key="2">
    <source>
        <dbReference type="ARBA" id="ARBA00009792"/>
    </source>
</evidence>
<dbReference type="Proteomes" id="UP000606274">
    <property type="component" value="Unassembled WGS sequence"/>
</dbReference>
<dbReference type="SMART" id="SM00872">
    <property type="entry name" value="Alpha-mann_mid"/>
    <property type="match status" value="1"/>
</dbReference>
<dbReference type="PANTHER" id="PTHR11607:SF3">
    <property type="entry name" value="LYSOSOMAL ALPHA-MANNOSIDASE"/>
    <property type="match status" value="1"/>
</dbReference>
<dbReference type="SUPFAM" id="SSF88713">
    <property type="entry name" value="Glycoside hydrolase/deacetylase"/>
    <property type="match status" value="1"/>
</dbReference>
<dbReference type="InterPro" id="IPR000863">
    <property type="entry name" value="Sulfotransferase_dom"/>
</dbReference>
<reference evidence="12" key="1">
    <citation type="submission" date="2020-08" db="EMBL/GenBank/DDBJ databases">
        <title>Chromosome-level assembly of Southern catfish (Silurus meridionalis) provides insights into visual adaptation to the nocturnal and benthic lifestyles.</title>
        <authorList>
            <person name="Zhang Y."/>
            <person name="Wang D."/>
            <person name="Peng Z."/>
        </authorList>
    </citation>
    <scope>NUCLEOTIDE SEQUENCE</scope>
    <source>
        <strain evidence="12">SWU-2019-XX</strain>
        <tissue evidence="12">Muscle</tissue>
    </source>
</reference>
<dbReference type="InterPro" id="IPR027417">
    <property type="entry name" value="P-loop_NTPase"/>
</dbReference>
<dbReference type="Pfam" id="PF21260">
    <property type="entry name" value="Laman-like_dom"/>
    <property type="match status" value="1"/>
</dbReference>
<dbReference type="InterPro" id="IPR048534">
    <property type="entry name" value="Man2a1-like_dom"/>
</dbReference>